<protein>
    <submittedName>
        <fullName evidence="1">SpoIIIAH-like family protein</fullName>
    </submittedName>
</protein>
<keyword evidence="2" id="KW-1185">Reference proteome</keyword>
<dbReference type="RefSeq" id="WP_218282716.1">
    <property type="nucleotide sequence ID" value="NZ_CP078093.1"/>
</dbReference>
<evidence type="ECO:0000313" key="1">
    <source>
        <dbReference type="EMBL" id="QXM06019.1"/>
    </source>
</evidence>
<organism evidence="1 2">
    <name type="scientific">Crassaminicella indica</name>
    <dbReference type="NCBI Taxonomy" id="2855394"/>
    <lineage>
        <taxon>Bacteria</taxon>
        <taxon>Bacillati</taxon>
        <taxon>Bacillota</taxon>
        <taxon>Clostridia</taxon>
        <taxon>Eubacteriales</taxon>
        <taxon>Clostridiaceae</taxon>
        <taxon>Crassaminicella</taxon>
    </lineage>
</organism>
<dbReference type="EMBL" id="CP078093">
    <property type="protein sequence ID" value="QXM06019.1"/>
    <property type="molecule type" value="Genomic_DNA"/>
</dbReference>
<gene>
    <name evidence="1" type="ORF">KVH43_11780</name>
</gene>
<dbReference type="Proteomes" id="UP000886818">
    <property type="component" value="Chromosome"/>
</dbReference>
<dbReference type="InterPro" id="IPR024232">
    <property type="entry name" value="SpoIIIAH"/>
</dbReference>
<reference evidence="1" key="1">
    <citation type="submission" date="2021-07" db="EMBL/GenBank/DDBJ databases">
        <title>Complete genome sequence of Crassaminicella sp. 143-21, isolated from a deep-sea hydrothermal vent.</title>
        <authorList>
            <person name="Li X."/>
        </authorList>
    </citation>
    <scope>NUCLEOTIDE SEQUENCE</scope>
    <source>
        <strain evidence="1">143-21</strain>
    </source>
</reference>
<sequence length="229" mass="26482">MFKIKRRNVFIFSLVLVLCFISYLNYAINKYASLETSNDFEKYEENKLAKVSITNENANEIVNEETSNHLNITTNEEAKDIAIVDSNNNQIADIVTETSENIKETMNNNYNTKRTNYFIESRLNMDLEREKMITLLNEMINNDRTDDINRKAASDEKMKLIDIMSKEKIIENLIKAKGFEDALVFITDHSINVIVEAEKLTDSDVAKILDIVIRETKFSADNIKISNKF</sequence>
<dbReference type="Pfam" id="PF12685">
    <property type="entry name" value="SpoIIIAH"/>
    <property type="match status" value="1"/>
</dbReference>
<accession>A0ABX8RAC7</accession>
<evidence type="ECO:0000313" key="2">
    <source>
        <dbReference type="Proteomes" id="UP000886818"/>
    </source>
</evidence>
<name>A0ABX8RAC7_9CLOT</name>
<proteinExistence type="predicted"/>